<dbReference type="Gramene" id="ORUFI03G38310.1">
    <property type="protein sequence ID" value="ORUFI03G38310.1"/>
    <property type="gene ID" value="ORUFI03G38310"/>
</dbReference>
<dbReference type="HOGENOM" id="CLU_2531432_0_0_1"/>
<name>A0A0E0P2A8_ORYRU</name>
<accession>A0A0E0P2A8</accession>
<evidence type="ECO:0000313" key="2">
    <source>
        <dbReference type="Proteomes" id="UP000008022"/>
    </source>
</evidence>
<dbReference type="AlphaFoldDB" id="A0A0E0P2A8"/>
<dbReference type="Proteomes" id="UP000008022">
    <property type="component" value="Unassembled WGS sequence"/>
</dbReference>
<protein>
    <submittedName>
        <fullName evidence="1">Uncharacterized protein</fullName>
    </submittedName>
</protein>
<sequence>MPSYNKHMLHPIDLESLSAGRMVLNLGLPDDERVAKQYTLSSLTDICNERNHITFQQKELSATSLLSKIKEEAKTWALAGGEKC</sequence>
<organism evidence="1 2">
    <name type="scientific">Oryza rufipogon</name>
    <name type="common">Brownbeard rice</name>
    <name type="synonym">Asian wild rice</name>
    <dbReference type="NCBI Taxonomy" id="4529"/>
    <lineage>
        <taxon>Eukaryota</taxon>
        <taxon>Viridiplantae</taxon>
        <taxon>Streptophyta</taxon>
        <taxon>Embryophyta</taxon>
        <taxon>Tracheophyta</taxon>
        <taxon>Spermatophyta</taxon>
        <taxon>Magnoliopsida</taxon>
        <taxon>Liliopsida</taxon>
        <taxon>Poales</taxon>
        <taxon>Poaceae</taxon>
        <taxon>BOP clade</taxon>
        <taxon>Oryzoideae</taxon>
        <taxon>Oryzeae</taxon>
        <taxon>Oryzinae</taxon>
        <taxon>Oryza</taxon>
    </lineage>
</organism>
<reference evidence="1" key="2">
    <citation type="submission" date="2015-06" db="UniProtKB">
        <authorList>
            <consortium name="EnsemblPlants"/>
        </authorList>
    </citation>
    <scope>IDENTIFICATION</scope>
</reference>
<reference evidence="2" key="1">
    <citation type="submission" date="2013-06" db="EMBL/GenBank/DDBJ databases">
        <authorList>
            <person name="Zhao Q."/>
        </authorList>
    </citation>
    <scope>NUCLEOTIDE SEQUENCE</scope>
    <source>
        <strain evidence="2">cv. W1943</strain>
    </source>
</reference>
<keyword evidence="2" id="KW-1185">Reference proteome</keyword>
<evidence type="ECO:0000313" key="1">
    <source>
        <dbReference type="EnsemblPlants" id="ORUFI03G38310.1"/>
    </source>
</evidence>
<proteinExistence type="predicted"/>
<dbReference type="EnsemblPlants" id="ORUFI03G38310.1">
    <property type="protein sequence ID" value="ORUFI03G38310.1"/>
    <property type="gene ID" value="ORUFI03G38310"/>
</dbReference>